<dbReference type="InterPro" id="IPR000182">
    <property type="entry name" value="GNAT_dom"/>
</dbReference>
<dbReference type="InterPro" id="IPR016181">
    <property type="entry name" value="Acyl_CoA_acyltransferase"/>
</dbReference>
<dbReference type="SUPFAM" id="SSF55729">
    <property type="entry name" value="Acyl-CoA N-acyltransferases (Nat)"/>
    <property type="match status" value="1"/>
</dbReference>
<dbReference type="AlphaFoldDB" id="A0A1H3IV52"/>
<dbReference type="PROSITE" id="PS51186">
    <property type="entry name" value="GNAT"/>
    <property type="match status" value="1"/>
</dbReference>
<evidence type="ECO:0000313" key="3">
    <source>
        <dbReference type="Proteomes" id="UP000183918"/>
    </source>
</evidence>
<name>A0A1H3IV52_9FIRM</name>
<dbReference type="Gene3D" id="3.40.630.30">
    <property type="match status" value="1"/>
</dbReference>
<organism evidence="2 3">
    <name type="scientific">Lachnobacterium bovis DSM 14045</name>
    <dbReference type="NCBI Taxonomy" id="1122142"/>
    <lineage>
        <taxon>Bacteria</taxon>
        <taxon>Bacillati</taxon>
        <taxon>Bacillota</taxon>
        <taxon>Clostridia</taxon>
        <taxon>Lachnospirales</taxon>
        <taxon>Lachnospiraceae</taxon>
        <taxon>Lachnobacterium</taxon>
    </lineage>
</organism>
<dbReference type="eggNOG" id="COG1247">
    <property type="taxonomic scope" value="Bacteria"/>
</dbReference>
<dbReference type="PANTHER" id="PTHR43415:SF3">
    <property type="entry name" value="GNAT-FAMILY ACETYLTRANSFERASE"/>
    <property type="match status" value="1"/>
</dbReference>
<evidence type="ECO:0000259" key="1">
    <source>
        <dbReference type="PROSITE" id="PS51186"/>
    </source>
</evidence>
<feature type="domain" description="N-acetyltransferase" evidence="1">
    <location>
        <begin position="16"/>
        <end position="182"/>
    </location>
</feature>
<dbReference type="EMBL" id="FNPG01000013">
    <property type="protein sequence ID" value="SDY31139.1"/>
    <property type="molecule type" value="Genomic_DNA"/>
</dbReference>
<reference evidence="2 3" key="1">
    <citation type="submission" date="2016-10" db="EMBL/GenBank/DDBJ databases">
        <authorList>
            <person name="de Groot N.N."/>
        </authorList>
    </citation>
    <scope>NUCLEOTIDE SEQUENCE [LARGE SCALE GENOMIC DNA]</scope>
    <source>
        <strain evidence="2 3">DSM 14045</strain>
    </source>
</reference>
<dbReference type="Pfam" id="PF00583">
    <property type="entry name" value="Acetyltransf_1"/>
    <property type="match status" value="1"/>
</dbReference>
<dbReference type="STRING" id="1122142.SAMN02910414_01248"/>
<dbReference type="RefSeq" id="WP_074717151.1">
    <property type="nucleotide sequence ID" value="NZ_FNPG01000013.1"/>
</dbReference>
<accession>A0A1H3IV52</accession>
<sequence length="182" mass="20712">MRFGPKEIIDKNGRKVILRNAEVEDAEALIEYLKVTTGETPFLIREPDEVTLSLEQEQNFIKDKIDATRELMLIATIDGNHIGNCSLMAIAPYKRYAHRCDVAIALYQEYCGCGIGKIMLQTVLKVAKNVGYEQAELEVISDNYKAISLYKKMGFKKCGHFPDNMKYADGKYADADWMMKKL</sequence>
<proteinExistence type="predicted"/>
<dbReference type="PANTHER" id="PTHR43415">
    <property type="entry name" value="SPERMIDINE N(1)-ACETYLTRANSFERASE"/>
    <property type="match status" value="1"/>
</dbReference>
<dbReference type="GO" id="GO:0016747">
    <property type="term" value="F:acyltransferase activity, transferring groups other than amino-acyl groups"/>
    <property type="evidence" value="ECO:0007669"/>
    <property type="project" value="InterPro"/>
</dbReference>
<keyword evidence="2" id="KW-0012">Acyltransferase</keyword>
<keyword evidence="2" id="KW-0808">Transferase</keyword>
<dbReference type="Proteomes" id="UP000183918">
    <property type="component" value="Unassembled WGS sequence"/>
</dbReference>
<protein>
    <submittedName>
        <fullName evidence="2">L-amino acid N-acyltransferase YncA</fullName>
    </submittedName>
</protein>
<keyword evidence="3" id="KW-1185">Reference proteome</keyword>
<evidence type="ECO:0000313" key="2">
    <source>
        <dbReference type="EMBL" id="SDY31139.1"/>
    </source>
</evidence>
<gene>
    <name evidence="2" type="ORF">SAMN02910414_01248</name>
</gene>
<dbReference type="OrthoDB" id="948250at2"/>